<dbReference type="GO" id="GO:0005886">
    <property type="term" value="C:plasma membrane"/>
    <property type="evidence" value="ECO:0007669"/>
    <property type="project" value="UniProtKB-SubCell"/>
</dbReference>
<dbReference type="Pfam" id="PF02386">
    <property type="entry name" value="TrkH"/>
    <property type="match status" value="1"/>
</dbReference>
<feature type="transmembrane region" description="Helical" evidence="11">
    <location>
        <begin position="144"/>
        <end position="165"/>
    </location>
</feature>
<keyword evidence="4" id="KW-0633">Potassium transport</keyword>
<keyword evidence="6" id="KW-0630">Potassium</keyword>
<keyword evidence="2" id="KW-0813">Transport</keyword>
<protein>
    <submittedName>
        <fullName evidence="12">Trk system potassium uptake protein TrkH</fullName>
    </submittedName>
</protein>
<feature type="transmembrane region" description="Helical" evidence="11">
    <location>
        <begin position="395"/>
        <end position="416"/>
    </location>
</feature>
<evidence type="ECO:0000256" key="11">
    <source>
        <dbReference type="SAM" id="Phobius"/>
    </source>
</evidence>
<feature type="transmembrane region" description="Helical" evidence="11">
    <location>
        <begin position="366"/>
        <end position="388"/>
    </location>
</feature>
<comment type="caution">
    <text evidence="12">The sequence shown here is derived from an EMBL/GenBank/DDBJ whole genome shotgun (WGS) entry which is preliminary data.</text>
</comment>
<dbReference type="EMBL" id="RKRE01000002">
    <property type="protein sequence ID" value="RPF46667.1"/>
    <property type="molecule type" value="Genomic_DNA"/>
</dbReference>
<feature type="transmembrane region" description="Helical" evidence="11">
    <location>
        <begin position="301"/>
        <end position="320"/>
    </location>
</feature>
<feature type="transmembrane region" description="Helical" evidence="11">
    <location>
        <begin position="327"/>
        <end position="346"/>
    </location>
</feature>
<reference evidence="12 13" key="1">
    <citation type="submission" date="2018-11" db="EMBL/GenBank/DDBJ databases">
        <title>Genomic Encyclopedia of Type Strains, Phase IV (KMG-IV): sequencing the most valuable type-strain genomes for metagenomic binning, comparative biology and taxonomic classification.</title>
        <authorList>
            <person name="Goeker M."/>
        </authorList>
    </citation>
    <scope>NUCLEOTIDE SEQUENCE [LARGE SCALE GENOMIC DNA]</scope>
    <source>
        <strain evidence="12 13">DSM 102936</strain>
    </source>
</reference>
<accession>A0A3N5APC4</accession>
<dbReference type="InterPro" id="IPR004772">
    <property type="entry name" value="TrkH"/>
</dbReference>
<keyword evidence="3" id="KW-1003">Cell membrane</keyword>
<dbReference type="Proteomes" id="UP000282654">
    <property type="component" value="Unassembled WGS sequence"/>
</dbReference>
<feature type="region of interest" description="Disordered" evidence="10">
    <location>
        <begin position="1"/>
        <end position="24"/>
    </location>
</feature>
<dbReference type="PANTHER" id="PTHR32024">
    <property type="entry name" value="TRK SYSTEM POTASSIUM UPTAKE PROTEIN TRKG-RELATED"/>
    <property type="match status" value="1"/>
</dbReference>
<evidence type="ECO:0000313" key="12">
    <source>
        <dbReference type="EMBL" id="RPF46667.1"/>
    </source>
</evidence>
<gene>
    <name evidence="12" type="ORF">EDD75_0918</name>
</gene>
<evidence type="ECO:0000256" key="5">
    <source>
        <dbReference type="ARBA" id="ARBA00022692"/>
    </source>
</evidence>
<keyword evidence="5 11" id="KW-0812">Transmembrane</keyword>
<proteinExistence type="predicted"/>
<dbReference type="PANTHER" id="PTHR32024:SF1">
    <property type="entry name" value="KTR SYSTEM POTASSIUM UPTAKE PROTEIN B"/>
    <property type="match status" value="1"/>
</dbReference>
<evidence type="ECO:0000256" key="2">
    <source>
        <dbReference type="ARBA" id="ARBA00022448"/>
    </source>
</evidence>
<dbReference type="NCBIfam" id="TIGR00933">
    <property type="entry name" value="2a38"/>
    <property type="match status" value="1"/>
</dbReference>
<evidence type="ECO:0000256" key="1">
    <source>
        <dbReference type="ARBA" id="ARBA00004651"/>
    </source>
</evidence>
<evidence type="ECO:0000313" key="13">
    <source>
        <dbReference type="Proteomes" id="UP000282654"/>
    </source>
</evidence>
<dbReference type="AlphaFoldDB" id="A0A3N5APC4"/>
<dbReference type="GO" id="GO:0015379">
    <property type="term" value="F:potassium:chloride symporter activity"/>
    <property type="evidence" value="ECO:0007669"/>
    <property type="project" value="InterPro"/>
</dbReference>
<comment type="subcellular location">
    <subcellularLocation>
        <location evidence="1">Cell membrane</location>
        <topology evidence="1">Multi-pass membrane protein</topology>
    </subcellularLocation>
</comment>
<keyword evidence="13" id="KW-1185">Reference proteome</keyword>
<keyword evidence="7 11" id="KW-1133">Transmembrane helix</keyword>
<evidence type="ECO:0000256" key="8">
    <source>
        <dbReference type="ARBA" id="ARBA00023065"/>
    </source>
</evidence>
<dbReference type="OrthoDB" id="9810952at2"/>
<evidence type="ECO:0000256" key="6">
    <source>
        <dbReference type="ARBA" id="ARBA00022958"/>
    </source>
</evidence>
<keyword evidence="9 11" id="KW-0472">Membrane</keyword>
<feature type="transmembrane region" description="Helical" evidence="11">
    <location>
        <begin position="422"/>
        <end position="443"/>
    </location>
</feature>
<evidence type="ECO:0000256" key="3">
    <source>
        <dbReference type="ARBA" id="ARBA00022475"/>
    </source>
</evidence>
<feature type="transmembrane region" description="Helical" evidence="11">
    <location>
        <begin position="32"/>
        <end position="50"/>
    </location>
</feature>
<evidence type="ECO:0000256" key="4">
    <source>
        <dbReference type="ARBA" id="ARBA00022538"/>
    </source>
</evidence>
<organism evidence="12 13">
    <name type="scientific">Thermodesulfitimonas autotrophica</name>
    <dbReference type="NCBI Taxonomy" id="1894989"/>
    <lineage>
        <taxon>Bacteria</taxon>
        <taxon>Bacillati</taxon>
        <taxon>Bacillota</taxon>
        <taxon>Clostridia</taxon>
        <taxon>Thermoanaerobacterales</taxon>
        <taxon>Thermoanaerobacteraceae</taxon>
        <taxon>Thermodesulfitimonas</taxon>
    </lineage>
</organism>
<feature type="transmembrane region" description="Helical" evidence="11">
    <location>
        <begin position="245"/>
        <end position="266"/>
    </location>
</feature>
<evidence type="ECO:0000256" key="7">
    <source>
        <dbReference type="ARBA" id="ARBA00022989"/>
    </source>
</evidence>
<evidence type="ECO:0000256" key="9">
    <source>
        <dbReference type="ARBA" id="ARBA00023136"/>
    </source>
</evidence>
<sequence length="460" mass="49676">MKGKVLLVPGLAPKRSGSEKEQRRWRLSPPKMLVLGFAGLIFAGALLLNTSWATQSGEPPGFLTALFTATSAVCVTGLVVVDTGTFWSSFGQTVILLLIQLGGLGIMTSATIFSILLGRQIGLKERILIRESLGQVNVAGMVRLVRYILIYTAAVEGFFALVLMLRLARDYPWPHNIWYGVFHAVSAFNNAGFDLFGQFRSLTGYVADPVVNFGIALPIIIGGLGFSVIAEVIERRRWRRFSLHTKLALLTTGVLLAGGTVLFLVLESRHTLAGFSWPVKVLASFFQSVTPRTAGFNTVDIGALAPVTQLWLCFLMFIGASPGSTGGGIKTTTFTLLVLTLWSLVAGREATEVFGRRVPLGQVLKAVGICLLALGWLGFVLLVLLAVEGKDFLRLLFEAVSAFGTVGLSTGITPALTPVGRIAIILTMFIGRLGPLTIAYALAQQRRVTFRYPEENIMVG</sequence>
<name>A0A3N5APC4_9THEO</name>
<keyword evidence="8" id="KW-0406">Ion transport</keyword>
<feature type="transmembrane region" description="Helical" evidence="11">
    <location>
        <begin position="93"/>
        <end position="117"/>
    </location>
</feature>
<evidence type="ECO:0000256" key="10">
    <source>
        <dbReference type="SAM" id="MobiDB-lite"/>
    </source>
</evidence>
<feature type="transmembrane region" description="Helical" evidence="11">
    <location>
        <begin position="213"/>
        <end position="233"/>
    </location>
</feature>
<feature type="transmembrane region" description="Helical" evidence="11">
    <location>
        <begin position="62"/>
        <end position="81"/>
    </location>
</feature>
<dbReference type="InterPro" id="IPR003445">
    <property type="entry name" value="Cat_transpt"/>
</dbReference>
<feature type="transmembrane region" description="Helical" evidence="11">
    <location>
        <begin position="177"/>
        <end position="193"/>
    </location>
</feature>